<dbReference type="InterPro" id="IPR050925">
    <property type="entry name" value="Rhomboid_protease_S54"/>
</dbReference>
<organism evidence="9 10">
    <name type="scientific">Galliscardovia ingluviei</name>
    <dbReference type="NCBI Taxonomy" id="1769422"/>
    <lineage>
        <taxon>Bacteria</taxon>
        <taxon>Bacillati</taxon>
        <taxon>Actinomycetota</taxon>
        <taxon>Actinomycetes</taxon>
        <taxon>Bifidobacteriales</taxon>
        <taxon>Bifidobacteriaceae</taxon>
        <taxon>Galliscardovia</taxon>
    </lineage>
</organism>
<feature type="transmembrane region" description="Helical" evidence="7">
    <location>
        <begin position="144"/>
        <end position="166"/>
    </location>
</feature>
<dbReference type="Proteomes" id="UP000619536">
    <property type="component" value="Unassembled WGS sequence"/>
</dbReference>
<dbReference type="PANTHER" id="PTHR43731:SF14">
    <property type="entry name" value="PRESENILIN-ASSOCIATED RHOMBOID-LIKE PROTEIN, MITOCHONDRIAL"/>
    <property type="match status" value="1"/>
</dbReference>
<evidence type="ECO:0000256" key="7">
    <source>
        <dbReference type="SAM" id="Phobius"/>
    </source>
</evidence>
<feature type="transmembrane region" description="Helical" evidence="7">
    <location>
        <begin position="196"/>
        <end position="216"/>
    </location>
</feature>
<dbReference type="EMBL" id="BMDH01000007">
    <property type="protein sequence ID" value="GGI15578.1"/>
    <property type="molecule type" value="Genomic_DNA"/>
</dbReference>
<dbReference type="InterPro" id="IPR022764">
    <property type="entry name" value="Peptidase_S54_rhomboid_dom"/>
</dbReference>
<comment type="similarity">
    <text evidence="2">Belongs to the peptidase S54 family.</text>
</comment>
<reference evidence="9" key="1">
    <citation type="journal article" date="2014" name="Int. J. Syst. Evol. Microbiol.">
        <title>Complete genome sequence of Corynebacterium casei LMG S-19264T (=DSM 44701T), isolated from a smear-ripened cheese.</title>
        <authorList>
            <consortium name="US DOE Joint Genome Institute (JGI-PGF)"/>
            <person name="Walter F."/>
            <person name="Albersmeier A."/>
            <person name="Kalinowski J."/>
            <person name="Ruckert C."/>
        </authorList>
    </citation>
    <scope>NUCLEOTIDE SEQUENCE</scope>
    <source>
        <strain evidence="9">CCM 8606</strain>
    </source>
</reference>
<protein>
    <submittedName>
        <fullName evidence="9">Rhomboid family intramembrane serine protease</fullName>
    </submittedName>
</protein>
<evidence type="ECO:0000256" key="6">
    <source>
        <dbReference type="ARBA" id="ARBA00023136"/>
    </source>
</evidence>
<keyword evidence="6 7" id="KW-0472">Membrane</keyword>
<feature type="transmembrane region" description="Helical" evidence="7">
    <location>
        <begin position="228"/>
        <end position="248"/>
    </location>
</feature>
<dbReference type="GO" id="GO:0004252">
    <property type="term" value="F:serine-type endopeptidase activity"/>
    <property type="evidence" value="ECO:0007669"/>
    <property type="project" value="InterPro"/>
</dbReference>
<dbReference type="Pfam" id="PF01694">
    <property type="entry name" value="Rhomboid"/>
    <property type="match status" value="1"/>
</dbReference>
<evidence type="ECO:0000313" key="9">
    <source>
        <dbReference type="EMBL" id="GGI15578.1"/>
    </source>
</evidence>
<proteinExistence type="inferred from homology"/>
<sequence>MSNWLFPGSPSLRDLTNKRVFANQWRNNGPIITECLVLICIVVWALEIITRFLFPQLFSIIASNGTLVPLLVPYRPWILVTSMFLHQPGIFHILFNMLALWSVGPVLERMMGHWQFLALYMLSGIGGNTFLVLLGRIMNTQASWLSGAYGASGAIFGLFAALLVVYRRLGQDISSMIVLMAINFALPIIVPNIAWQAHVGGFIFGGLYVWLLTSGIPQLRQYSFAKRAWIYGIALAVVIVAALVWSFAMLY</sequence>
<comment type="caution">
    <text evidence="9">The sequence shown here is derived from an EMBL/GenBank/DDBJ whole genome shotgun (WGS) entry which is preliminary data.</text>
</comment>
<accession>A0A8J3AL09</accession>
<keyword evidence="9" id="KW-0645">Protease</keyword>
<evidence type="ECO:0000256" key="5">
    <source>
        <dbReference type="ARBA" id="ARBA00022989"/>
    </source>
</evidence>
<evidence type="ECO:0000256" key="2">
    <source>
        <dbReference type="ARBA" id="ARBA00009045"/>
    </source>
</evidence>
<comment type="subcellular location">
    <subcellularLocation>
        <location evidence="1">Membrane</location>
        <topology evidence="1">Multi-pass membrane protein</topology>
    </subcellularLocation>
</comment>
<feature type="transmembrane region" description="Helical" evidence="7">
    <location>
        <begin position="57"/>
        <end position="77"/>
    </location>
</feature>
<feature type="transmembrane region" description="Helical" evidence="7">
    <location>
        <begin position="31"/>
        <end position="50"/>
    </location>
</feature>
<keyword evidence="10" id="KW-1185">Reference proteome</keyword>
<dbReference type="GO" id="GO:0006508">
    <property type="term" value="P:proteolysis"/>
    <property type="evidence" value="ECO:0007669"/>
    <property type="project" value="UniProtKB-KW"/>
</dbReference>
<dbReference type="Gene3D" id="1.20.1540.10">
    <property type="entry name" value="Rhomboid-like"/>
    <property type="match status" value="1"/>
</dbReference>
<evidence type="ECO:0000313" key="10">
    <source>
        <dbReference type="Proteomes" id="UP000619536"/>
    </source>
</evidence>
<feature type="transmembrane region" description="Helical" evidence="7">
    <location>
        <begin position="119"/>
        <end position="138"/>
    </location>
</feature>
<dbReference type="InterPro" id="IPR035952">
    <property type="entry name" value="Rhomboid-like_sf"/>
</dbReference>
<name>A0A8J3AL09_9BIFI</name>
<evidence type="ECO:0000256" key="4">
    <source>
        <dbReference type="ARBA" id="ARBA00022801"/>
    </source>
</evidence>
<evidence type="ECO:0000256" key="3">
    <source>
        <dbReference type="ARBA" id="ARBA00022692"/>
    </source>
</evidence>
<dbReference type="SUPFAM" id="SSF144091">
    <property type="entry name" value="Rhomboid-like"/>
    <property type="match status" value="1"/>
</dbReference>
<gene>
    <name evidence="9" type="ORF">GCM10007377_16590</name>
</gene>
<dbReference type="GO" id="GO:0016020">
    <property type="term" value="C:membrane"/>
    <property type="evidence" value="ECO:0007669"/>
    <property type="project" value="UniProtKB-SubCell"/>
</dbReference>
<feature type="transmembrane region" description="Helical" evidence="7">
    <location>
        <begin position="89"/>
        <end position="107"/>
    </location>
</feature>
<evidence type="ECO:0000256" key="1">
    <source>
        <dbReference type="ARBA" id="ARBA00004141"/>
    </source>
</evidence>
<feature type="transmembrane region" description="Helical" evidence="7">
    <location>
        <begin position="173"/>
        <end position="190"/>
    </location>
</feature>
<evidence type="ECO:0000259" key="8">
    <source>
        <dbReference type="Pfam" id="PF01694"/>
    </source>
</evidence>
<dbReference type="AlphaFoldDB" id="A0A8J3AL09"/>
<feature type="domain" description="Peptidase S54 rhomboid" evidence="8">
    <location>
        <begin position="76"/>
        <end position="213"/>
    </location>
</feature>
<keyword evidence="5 7" id="KW-1133">Transmembrane helix</keyword>
<keyword evidence="3 7" id="KW-0812">Transmembrane</keyword>
<keyword evidence="4" id="KW-0378">Hydrolase</keyword>
<reference evidence="9" key="2">
    <citation type="submission" date="2020-09" db="EMBL/GenBank/DDBJ databases">
        <authorList>
            <person name="Sun Q."/>
            <person name="Sedlacek I."/>
        </authorList>
    </citation>
    <scope>NUCLEOTIDE SEQUENCE</scope>
    <source>
        <strain evidence="9">CCM 8606</strain>
    </source>
</reference>
<dbReference type="RefSeq" id="WP_188355815.1">
    <property type="nucleotide sequence ID" value="NZ_BMDH01000007.1"/>
</dbReference>
<dbReference type="PANTHER" id="PTHR43731">
    <property type="entry name" value="RHOMBOID PROTEASE"/>
    <property type="match status" value="1"/>
</dbReference>